<dbReference type="PANTHER" id="PTHR43677:SF1">
    <property type="entry name" value="ACRYLYL-COA REDUCTASE ACUI-RELATED"/>
    <property type="match status" value="1"/>
</dbReference>
<reference evidence="2 3" key="1">
    <citation type="journal article" date="2019" name="Int. J. Syst. Evol. Microbiol.">
        <title>The Global Catalogue of Microorganisms (GCM) 10K type strain sequencing project: providing services to taxonomists for standard genome sequencing and annotation.</title>
        <authorList>
            <consortium name="The Broad Institute Genomics Platform"/>
            <consortium name="The Broad Institute Genome Sequencing Center for Infectious Disease"/>
            <person name="Wu L."/>
            <person name="Ma J."/>
        </authorList>
    </citation>
    <scope>NUCLEOTIDE SEQUENCE [LARGE SCALE GENOMIC DNA]</scope>
    <source>
        <strain evidence="2 3">JCM 6886</strain>
    </source>
</reference>
<evidence type="ECO:0000313" key="3">
    <source>
        <dbReference type="Proteomes" id="UP001501476"/>
    </source>
</evidence>
<accession>A0ABN0TKI7</accession>
<dbReference type="Gene3D" id="3.40.50.720">
    <property type="entry name" value="NAD(P)-binding Rossmann-like Domain"/>
    <property type="match status" value="1"/>
</dbReference>
<dbReference type="Proteomes" id="UP001501476">
    <property type="component" value="Unassembled WGS sequence"/>
</dbReference>
<dbReference type="EMBL" id="BAAADG010000005">
    <property type="protein sequence ID" value="GAA0223881.1"/>
    <property type="molecule type" value="Genomic_DNA"/>
</dbReference>
<dbReference type="Pfam" id="PF00107">
    <property type="entry name" value="ADH_zinc_N"/>
    <property type="match status" value="1"/>
</dbReference>
<keyword evidence="3" id="KW-1185">Reference proteome</keyword>
<dbReference type="InterPro" id="IPR011032">
    <property type="entry name" value="GroES-like_sf"/>
</dbReference>
<dbReference type="Gene3D" id="3.90.180.10">
    <property type="entry name" value="Medium-chain alcohol dehydrogenases, catalytic domain"/>
    <property type="match status" value="1"/>
</dbReference>
<organism evidence="2 3">
    <name type="scientific">Methylophaga marina</name>
    <dbReference type="NCBI Taxonomy" id="45495"/>
    <lineage>
        <taxon>Bacteria</taxon>
        <taxon>Pseudomonadati</taxon>
        <taxon>Pseudomonadota</taxon>
        <taxon>Gammaproteobacteria</taxon>
        <taxon>Thiotrichales</taxon>
        <taxon>Piscirickettsiaceae</taxon>
        <taxon>Methylophaga</taxon>
    </lineage>
</organism>
<dbReference type="Pfam" id="PF08240">
    <property type="entry name" value="ADH_N"/>
    <property type="match status" value="1"/>
</dbReference>
<dbReference type="SUPFAM" id="SSF50129">
    <property type="entry name" value="GroES-like"/>
    <property type="match status" value="1"/>
</dbReference>
<dbReference type="InterPro" id="IPR014188">
    <property type="entry name" value="Acrylyl-CoA_reductase_AcuI"/>
</dbReference>
<dbReference type="InterPro" id="IPR020843">
    <property type="entry name" value="ER"/>
</dbReference>
<dbReference type="PANTHER" id="PTHR43677">
    <property type="entry name" value="SHORT-CHAIN DEHYDROGENASE/REDUCTASE"/>
    <property type="match status" value="1"/>
</dbReference>
<dbReference type="SMART" id="SM00829">
    <property type="entry name" value="PKS_ER"/>
    <property type="match status" value="1"/>
</dbReference>
<dbReference type="InterPro" id="IPR013154">
    <property type="entry name" value="ADH-like_N"/>
</dbReference>
<dbReference type="CDD" id="cd08288">
    <property type="entry name" value="MDR_yhdh"/>
    <property type="match status" value="1"/>
</dbReference>
<dbReference type="NCBIfam" id="TIGR02823">
    <property type="entry name" value="oxido_YhdH"/>
    <property type="match status" value="1"/>
</dbReference>
<dbReference type="SUPFAM" id="SSF51735">
    <property type="entry name" value="NAD(P)-binding Rossmann-fold domains"/>
    <property type="match status" value="1"/>
</dbReference>
<dbReference type="InterPro" id="IPR013149">
    <property type="entry name" value="ADH-like_C"/>
</dbReference>
<evidence type="ECO:0000313" key="2">
    <source>
        <dbReference type="EMBL" id="GAA0223881.1"/>
    </source>
</evidence>
<gene>
    <name evidence="2" type="ORF">GCM10008964_14380</name>
</gene>
<evidence type="ECO:0000259" key="1">
    <source>
        <dbReference type="SMART" id="SM00829"/>
    </source>
</evidence>
<comment type="caution">
    <text evidence="2">The sequence shown here is derived from an EMBL/GenBank/DDBJ whole genome shotgun (WGS) entry which is preliminary data.</text>
</comment>
<dbReference type="InterPro" id="IPR051397">
    <property type="entry name" value="Zn-ADH-like_protein"/>
</dbReference>
<name>A0ABN0TKI7_9GAMM</name>
<sequence length="335" mass="35379">MSKNTFSALLVEDKESQANLIELENVDALPNQGGDLLIRVTHSSLNYKDGLAVTGKGKVLRSFPIVPGIDLAGVVEDAGESTKFKAGDQVFVTGWGVGEQVSGGYAGFAKVKPEWAELIPEGLSAMHCMALGTAGFTAMLATLSLEDHKVLPDSGPVLVTGASGGVGSIAISLLAKRQYNVVASTGRIEEQGDYLKRLGASEIIHREELSSPSGRPLDSERWAGAIDSVGGETLASILRQTQYRGSVAACGLAGGASLPSTVLPFILRGVNLLGIDSVMCPSWLRKRAWSRMSEDIDLKTLEQLIQVIPLDAVPDAAQQILAGKIRGRIVVDMSL</sequence>
<dbReference type="InterPro" id="IPR036291">
    <property type="entry name" value="NAD(P)-bd_dom_sf"/>
</dbReference>
<protein>
    <submittedName>
        <fullName evidence="2">MDR family oxidoreductase</fullName>
    </submittedName>
</protein>
<feature type="domain" description="Enoyl reductase (ER)" evidence="1">
    <location>
        <begin position="16"/>
        <end position="331"/>
    </location>
</feature>
<dbReference type="RefSeq" id="WP_286304143.1">
    <property type="nucleotide sequence ID" value="NZ_AP027741.1"/>
</dbReference>
<proteinExistence type="predicted"/>